<evidence type="ECO:0000259" key="3">
    <source>
        <dbReference type="PROSITE" id="PS50977"/>
    </source>
</evidence>
<dbReference type="InterPro" id="IPR050624">
    <property type="entry name" value="HTH-type_Tx_Regulator"/>
</dbReference>
<proteinExistence type="predicted"/>
<dbReference type="SUPFAM" id="SSF46689">
    <property type="entry name" value="Homeodomain-like"/>
    <property type="match status" value="1"/>
</dbReference>
<dbReference type="HOGENOM" id="CLU_069356_12_7_9"/>
<dbReference type="eggNOG" id="COG1309">
    <property type="taxonomic scope" value="Bacteria"/>
</dbReference>
<gene>
    <name evidence="4" type="ORF">HMP0721_1906</name>
</gene>
<evidence type="ECO:0000313" key="5">
    <source>
        <dbReference type="Proteomes" id="UP000004754"/>
    </source>
</evidence>
<feature type="DNA-binding region" description="H-T-H motif" evidence="2">
    <location>
        <begin position="42"/>
        <end position="61"/>
    </location>
</feature>
<protein>
    <submittedName>
        <fullName evidence="4">Transcriptional regulator, TetR family</fullName>
    </submittedName>
</protein>
<sequence length="216" mass="24431">MRPINKNNTRLTKRQLQAIETKKKIYDAAVQVINEKGFGNVSIEDITTRANVAKGSFYTYFTSKEDLLFDTFRQSDAVYAQAFAQVQDEDFLPMVTRFVKISYTEYEKRGKGIIKAIVANYFTFPDNNFYGEDRDLLKCLTHIVTKGKLQNRLSAQVSTAHYVSLLLSTLIGVEVMWCIDDRGSRLADMAADAIGVAARGMMQTPAQHSPLKKDLH</sequence>
<dbReference type="InterPro" id="IPR023772">
    <property type="entry name" value="DNA-bd_HTH_TetR-type_CS"/>
</dbReference>
<dbReference type="OrthoDB" id="9812484at2"/>
<dbReference type="Proteomes" id="UP000004754">
    <property type="component" value="Unassembled WGS sequence"/>
</dbReference>
<dbReference type="Gene3D" id="1.10.357.10">
    <property type="entry name" value="Tetracycline Repressor, domain 2"/>
    <property type="match status" value="1"/>
</dbReference>
<keyword evidence="1 2" id="KW-0238">DNA-binding</keyword>
<dbReference type="PROSITE" id="PS50977">
    <property type="entry name" value="HTH_TETR_2"/>
    <property type="match status" value="1"/>
</dbReference>
<dbReference type="PRINTS" id="PR00455">
    <property type="entry name" value="HTHTETR"/>
</dbReference>
<dbReference type="RefSeq" id="WP_006599328.1">
    <property type="nucleotide sequence ID" value="NZ_GL622359.1"/>
</dbReference>
<dbReference type="EMBL" id="AEQN01000023">
    <property type="protein sequence ID" value="EFV01167.1"/>
    <property type="molecule type" value="Genomic_DNA"/>
</dbReference>
<keyword evidence="5" id="KW-1185">Reference proteome</keyword>
<dbReference type="GO" id="GO:0003677">
    <property type="term" value="F:DNA binding"/>
    <property type="evidence" value="ECO:0007669"/>
    <property type="project" value="UniProtKB-UniRule"/>
</dbReference>
<evidence type="ECO:0000313" key="4">
    <source>
        <dbReference type="EMBL" id="EFV01167.1"/>
    </source>
</evidence>
<feature type="domain" description="HTH tetR-type" evidence="3">
    <location>
        <begin position="19"/>
        <end position="79"/>
    </location>
</feature>
<dbReference type="PANTHER" id="PTHR43479">
    <property type="entry name" value="ACREF/ENVCD OPERON REPRESSOR-RELATED"/>
    <property type="match status" value="1"/>
</dbReference>
<dbReference type="InterPro" id="IPR001647">
    <property type="entry name" value="HTH_TetR"/>
</dbReference>
<dbReference type="Pfam" id="PF00440">
    <property type="entry name" value="TetR_N"/>
    <property type="match status" value="1"/>
</dbReference>
<dbReference type="InterPro" id="IPR009057">
    <property type="entry name" value="Homeodomain-like_sf"/>
</dbReference>
<comment type="caution">
    <text evidence="4">The sequence shown here is derived from an EMBL/GenBank/DDBJ whole genome shotgun (WGS) entry which is preliminary data.</text>
</comment>
<evidence type="ECO:0000256" key="1">
    <source>
        <dbReference type="ARBA" id="ARBA00023125"/>
    </source>
</evidence>
<evidence type="ECO:0000256" key="2">
    <source>
        <dbReference type="PROSITE-ProRule" id="PRU00335"/>
    </source>
</evidence>
<dbReference type="STRING" id="887929.HMP0721_1906"/>
<organism evidence="4 5">
    <name type="scientific">Pseudoramibacter alactolyticus ATCC 23263</name>
    <dbReference type="NCBI Taxonomy" id="887929"/>
    <lineage>
        <taxon>Bacteria</taxon>
        <taxon>Bacillati</taxon>
        <taxon>Bacillota</taxon>
        <taxon>Clostridia</taxon>
        <taxon>Eubacteriales</taxon>
        <taxon>Eubacteriaceae</taxon>
        <taxon>Pseudoramibacter</taxon>
    </lineage>
</organism>
<dbReference type="PROSITE" id="PS01081">
    <property type="entry name" value="HTH_TETR_1"/>
    <property type="match status" value="1"/>
</dbReference>
<name>E6MIS1_9FIRM</name>
<reference evidence="4 5" key="1">
    <citation type="submission" date="2010-12" db="EMBL/GenBank/DDBJ databases">
        <authorList>
            <person name="Muzny D."/>
            <person name="Qin X."/>
            <person name="Deng J."/>
            <person name="Jiang H."/>
            <person name="Liu Y."/>
            <person name="Qu J."/>
            <person name="Song X.-Z."/>
            <person name="Zhang L."/>
            <person name="Thornton R."/>
            <person name="Coyle M."/>
            <person name="Francisco L."/>
            <person name="Jackson L."/>
            <person name="Javaid M."/>
            <person name="Korchina V."/>
            <person name="Kovar C."/>
            <person name="Mata R."/>
            <person name="Mathew T."/>
            <person name="Ngo R."/>
            <person name="Nguyen L."/>
            <person name="Nguyen N."/>
            <person name="Okwuonu G."/>
            <person name="Ongeri F."/>
            <person name="Pham C."/>
            <person name="Simmons D."/>
            <person name="Wilczek-Boney K."/>
            <person name="Hale W."/>
            <person name="Jakkamsetti A."/>
            <person name="Pham P."/>
            <person name="Ruth R."/>
            <person name="San Lucas F."/>
            <person name="Warren J."/>
            <person name="Zhang J."/>
            <person name="Zhao Z."/>
            <person name="Zhou C."/>
            <person name="Zhu D."/>
            <person name="Lee S."/>
            <person name="Bess C."/>
            <person name="Blankenburg K."/>
            <person name="Forbes L."/>
            <person name="Fu Q."/>
            <person name="Gubbala S."/>
            <person name="Hirani K."/>
            <person name="Jayaseelan J.C."/>
            <person name="Lara F."/>
            <person name="Munidasa M."/>
            <person name="Palculict T."/>
            <person name="Patil S."/>
            <person name="Pu L.-L."/>
            <person name="Saada N."/>
            <person name="Tang L."/>
            <person name="Weissenberger G."/>
            <person name="Zhu Y."/>
            <person name="Hemphill L."/>
            <person name="Shang Y."/>
            <person name="Youmans B."/>
            <person name="Ayvaz T."/>
            <person name="Ross M."/>
            <person name="Santibanez J."/>
            <person name="Aqrawi P."/>
            <person name="Gross S."/>
            <person name="Joshi V."/>
            <person name="Fowler G."/>
            <person name="Nazareth L."/>
            <person name="Reid J."/>
            <person name="Worley K."/>
            <person name="Petrosino J."/>
            <person name="Highlander S."/>
            <person name="Gibbs R."/>
        </authorList>
    </citation>
    <scope>NUCLEOTIDE SEQUENCE [LARGE SCALE GENOMIC DNA]</scope>
    <source>
        <strain evidence="4 5">ATCC 23263</strain>
    </source>
</reference>
<accession>E6MIS1</accession>
<dbReference type="AlphaFoldDB" id="E6MIS1"/>
<dbReference type="PANTHER" id="PTHR43479:SF11">
    <property type="entry name" value="ACREF_ENVCD OPERON REPRESSOR-RELATED"/>
    <property type="match status" value="1"/>
</dbReference>